<name>A0ABR6KUM3_9BACT</name>
<dbReference type="RefSeq" id="WP_183672195.1">
    <property type="nucleotide sequence ID" value="NZ_BMPB01000015.1"/>
</dbReference>
<reference evidence="3 4" key="1">
    <citation type="submission" date="2020-08" db="EMBL/GenBank/DDBJ databases">
        <title>Genomic Encyclopedia of Type Strains, Phase IV (KMG-IV): sequencing the most valuable type-strain genomes for metagenomic binning, comparative biology and taxonomic classification.</title>
        <authorList>
            <person name="Goeker M."/>
        </authorList>
    </citation>
    <scope>NUCLEOTIDE SEQUENCE [LARGE SCALE GENOMIC DNA]</scope>
    <source>
        <strain evidence="3 4">DSM 102983</strain>
    </source>
</reference>
<evidence type="ECO:0000313" key="3">
    <source>
        <dbReference type="EMBL" id="MBB4624597.1"/>
    </source>
</evidence>
<evidence type="ECO:0000259" key="2">
    <source>
        <dbReference type="Pfam" id="PF18291"/>
    </source>
</evidence>
<gene>
    <name evidence="3" type="ORF">GGQ57_004541</name>
</gene>
<accession>A0ABR6KUM3</accession>
<dbReference type="Pfam" id="PF18291">
    <property type="entry name" value="HU-HIG"/>
    <property type="match status" value="1"/>
</dbReference>
<proteinExistence type="predicted"/>
<comment type="caution">
    <text evidence="3">The sequence shown here is derived from an EMBL/GenBank/DDBJ whole genome shotgun (WGS) entry which is preliminary data.</text>
</comment>
<dbReference type="SUPFAM" id="SSF47729">
    <property type="entry name" value="IHF-like DNA-binding proteins"/>
    <property type="match status" value="1"/>
</dbReference>
<dbReference type="Proteomes" id="UP000533637">
    <property type="component" value="Unassembled WGS sequence"/>
</dbReference>
<sequence>MSIRYKFTPIYDNLNKEGEKVKGYYPQVVSRGTIHKDKLFDHISHGSAPLRAELSRSWMLIEDSIIELLEEGFDVCLNDFGTFSVSAESRFVEKKNEIRAESITVKGLNFRTSKAINRKLKKAKFERDPENGY</sequence>
<evidence type="ECO:0000313" key="4">
    <source>
        <dbReference type="Proteomes" id="UP000533637"/>
    </source>
</evidence>
<keyword evidence="4" id="KW-1185">Reference proteome</keyword>
<protein>
    <submittedName>
        <fullName evidence="3">Histone-like DNA-binding protein</fullName>
    </submittedName>
</protein>
<dbReference type="InterPro" id="IPR010992">
    <property type="entry name" value="IHF-like_DNA-bd_dom_sf"/>
</dbReference>
<keyword evidence="1" id="KW-0238">DNA-binding</keyword>
<dbReference type="EMBL" id="JACHOC010000011">
    <property type="protein sequence ID" value="MBB4624597.1"/>
    <property type="molecule type" value="Genomic_DNA"/>
</dbReference>
<feature type="domain" description="HU" evidence="2">
    <location>
        <begin position="1"/>
        <end position="127"/>
    </location>
</feature>
<organism evidence="3 4">
    <name type="scientific">Parabacteroides faecis</name>
    <dbReference type="NCBI Taxonomy" id="1217282"/>
    <lineage>
        <taxon>Bacteria</taxon>
        <taxon>Pseudomonadati</taxon>
        <taxon>Bacteroidota</taxon>
        <taxon>Bacteroidia</taxon>
        <taxon>Bacteroidales</taxon>
        <taxon>Tannerellaceae</taxon>
        <taxon>Parabacteroides</taxon>
    </lineage>
</organism>
<dbReference type="InterPro" id="IPR041607">
    <property type="entry name" value="HU-HIG"/>
</dbReference>
<evidence type="ECO:0000256" key="1">
    <source>
        <dbReference type="ARBA" id="ARBA00023125"/>
    </source>
</evidence>